<keyword evidence="2" id="KW-1185">Reference proteome</keyword>
<sequence>MCRHLPNTICGKDVQFYEKRLESGRQFPLLLCEATAKDITYIIDKKKGQVDAKTIATACGLQFDRDELGRMLFDKFLQQVQSIQQQTTMRKSNGKVVTFLDLMKSDAY</sequence>
<evidence type="ECO:0000313" key="2">
    <source>
        <dbReference type="Proteomes" id="UP000605986"/>
    </source>
</evidence>
<proteinExistence type="predicted"/>
<dbReference type="Proteomes" id="UP000605986">
    <property type="component" value="Unassembled WGS sequence"/>
</dbReference>
<gene>
    <name evidence="1" type="ORF">F53441_1294</name>
</gene>
<name>A0A8H4KTV1_9HYPO</name>
<comment type="caution">
    <text evidence="1">The sequence shown here is derived from an EMBL/GenBank/DDBJ whole genome shotgun (WGS) entry which is preliminary data.</text>
</comment>
<dbReference type="AlphaFoldDB" id="A0A8H4KTV1"/>
<evidence type="ECO:0000313" key="1">
    <source>
        <dbReference type="EMBL" id="KAF4456636.1"/>
    </source>
</evidence>
<reference evidence="1" key="1">
    <citation type="submission" date="2020-01" db="EMBL/GenBank/DDBJ databases">
        <title>Identification and distribution of gene clusters putatively required for synthesis of sphingolipid metabolism inhibitors in phylogenetically diverse species of the filamentous fungus Fusarium.</title>
        <authorList>
            <person name="Kim H.-S."/>
            <person name="Busman M."/>
            <person name="Brown D.W."/>
            <person name="Divon H."/>
            <person name="Uhlig S."/>
            <person name="Proctor R.H."/>
        </authorList>
    </citation>
    <scope>NUCLEOTIDE SEQUENCE</scope>
    <source>
        <strain evidence="1">NRRL 53441</strain>
    </source>
</reference>
<accession>A0A8H4KTV1</accession>
<dbReference type="OrthoDB" id="5106481at2759"/>
<dbReference type="EMBL" id="JAADJG010000050">
    <property type="protein sequence ID" value="KAF4456636.1"/>
    <property type="molecule type" value="Genomic_DNA"/>
</dbReference>
<protein>
    <submittedName>
        <fullName evidence="1">Uncharacterized protein</fullName>
    </submittedName>
</protein>
<organism evidence="1 2">
    <name type="scientific">Fusarium austroafricanum</name>
    <dbReference type="NCBI Taxonomy" id="2364996"/>
    <lineage>
        <taxon>Eukaryota</taxon>
        <taxon>Fungi</taxon>
        <taxon>Dikarya</taxon>
        <taxon>Ascomycota</taxon>
        <taxon>Pezizomycotina</taxon>
        <taxon>Sordariomycetes</taxon>
        <taxon>Hypocreomycetidae</taxon>
        <taxon>Hypocreales</taxon>
        <taxon>Nectriaceae</taxon>
        <taxon>Fusarium</taxon>
        <taxon>Fusarium concolor species complex</taxon>
    </lineage>
</organism>